<feature type="transmembrane region" description="Helical" evidence="6">
    <location>
        <begin position="178"/>
        <end position="201"/>
    </location>
</feature>
<dbReference type="InterPro" id="IPR036097">
    <property type="entry name" value="HisK_dim/P_sf"/>
</dbReference>
<feature type="transmembrane region" description="Helical" evidence="6">
    <location>
        <begin position="300"/>
        <end position="318"/>
    </location>
</feature>
<evidence type="ECO:0000313" key="9">
    <source>
        <dbReference type="EMBL" id="OHU92914.1"/>
    </source>
</evidence>
<evidence type="ECO:0000256" key="4">
    <source>
        <dbReference type="ARBA" id="ARBA00022679"/>
    </source>
</evidence>
<dbReference type="GO" id="GO:0004721">
    <property type="term" value="F:phosphoprotein phosphatase activity"/>
    <property type="evidence" value="ECO:0007669"/>
    <property type="project" value="TreeGrafter"/>
</dbReference>
<dbReference type="PANTHER" id="PTHR45453:SF3">
    <property type="entry name" value="HISTIDINE KINASE"/>
    <property type="match status" value="1"/>
</dbReference>
<keyword evidence="6" id="KW-0812">Transmembrane</keyword>
<reference evidence="9 10" key="1">
    <citation type="submission" date="2016-09" db="EMBL/GenBank/DDBJ databases">
        <title>Pseudoalteromonas amylolytica sp. nov., isolated from the surface seawater.</title>
        <authorList>
            <person name="Wu Y.-H."/>
            <person name="Cheng H."/>
            <person name="Jin X.-B."/>
            <person name="Wang C.-S."/>
            <person name="Xu X.-W."/>
        </authorList>
    </citation>
    <scope>NUCLEOTIDE SEQUENCE [LARGE SCALE GENOMIC DNA]</scope>
    <source>
        <strain evidence="9 10">JW1</strain>
    </source>
</reference>
<dbReference type="RefSeq" id="WP_070982920.1">
    <property type="nucleotide sequence ID" value="NZ_MKJU01000005.1"/>
</dbReference>
<gene>
    <name evidence="9" type="ORF">BET10_02585</name>
</gene>
<dbReference type="InterPro" id="IPR004358">
    <property type="entry name" value="Sig_transdc_His_kin-like_C"/>
</dbReference>
<dbReference type="InterPro" id="IPR036890">
    <property type="entry name" value="HATPase_C_sf"/>
</dbReference>
<feature type="transmembrane region" description="Helical" evidence="6">
    <location>
        <begin position="275"/>
        <end position="294"/>
    </location>
</feature>
<dbReference type="PROSITE" id="PS50109">
    <property type="entry name" value="HIS_KIN"/>
    <property type="match status" value="1"/>
</dbReference>
<dbReference type="CDD" id="cd00082">
    <property type="entry name" value="HisKA"/>
    <property type="match status" value="1"/>
</dbReference>
<dbReference type="EMBL" id="MKJU01000005">
    <property type="protein sequence ID" value="OHU92914.1"/>
    <property type="molecule type" value="Genomic_DNA"/>
</dbReference>
<dbReference type="Pfam" id="PF07695">
    <property type="entry name" value="7TMR-DISM_7TM"/>
    <property type="match status" value="1"/>
</dbReference>
<feature type="transmembrane region" description="Helical" evidence="6">
    <location>
        <begin position="243"/>
        <end position="263"/>
    </location>
</feature>
<keyword evidence="4" id="KW-0808">Transferase</keyword>
<dbReference type="OrthoDB" id="9804645at2"/>
<dbReference type="Proteomes" id="UP000179786">
    <property type="component" value="Unassembled WGS sequence"/>
</dbReference>
<feature type="chain" id="PRO_5010359386" description="histidine kinase" evidence="7">
    <location>
        <begin position="22"/>
        <end position="648"/>
    </location>
</feature>
<evidence type="ECO:0000256" key="2">
    <source>
        <dbReference type="ARBA" id="ARBA00012438"/>
    </source>
</evidence>
<keyword evidence="7" id="KW-0732">Signal</keyword>
<accession>A0A1S1MYT9</accession>
<keyword evidence="3" id="KW-0597">Phosphoprotein</keyword>
<dbReference type="Gene3D" id="3.30.565.10">
    <property type="entry name" value="Histidine kinase-like ATPase, C-terminal domain"/>
    <property type="match status" value="1"/>
</dbReference>
<evidence type="ECO:0000256" key="1">
    <source>
        <dbReference type="ARBA" id="ARBA00000085"/>
    </source>
</evidence>
<comment type="caution">
    <text evidence="9">The sequence shown here is derived from an EMBL/GenBank/DDBJ whole genome shotgun (WGS) entry which is preliminary data.</text>
</comment>
<evidence type="ECO:0000256" key="7">
    <source>
        <dbReference type="SAM" id="SignalP"/>
    </source>
</evidence>
<evidence type="ECO:0000259" key="8">
    <source>
        <dbReference type="PROSITE" id="PS50109"/>
    </source>
</evidence>
<dbReference type="SMART" id="SM00388">
    <property type="entry name" value="HisKA"/>
    <property type="match status" value="1"/>
</dbReference>
<keyword evidence="5 9" id="KW-0418">Kinase</keyword>
<dbReference type="InterPro" id="IPR050351">
    <property type="entry name" value="BphY/WalK/GraS-like"/>
</dbReference>
<feature type="signal peptide" evidence="7">
    <location>
        <begin position="1"/>
        <end position="21"/>
    </location>
</feature>
<comment type="catalytic activity">
    <reaction evidence="1">
        <text>ATP + protein L-histidine = ADP + protein N-phospho-L-histidine.</text>
        <dbReference type="EC" id="2.7.13.3"/>
    </reaction>
</comment>
<dbReference type="InterPro" id="IPR011622">
    <property type="entry name" value="7TMR_DISM_rcpt_extracell_dom2"/>
</dbReference>
<evidence type="ECO:0000256" key="3">
    <source>
        <dbReference type="ARBA" id="ARBA00022553"/>
    </source>
</evidence>
<dbReference type="InterPro" id="IPR011623">
    <property type="entry name" value="7TMR_DISM_rcpt_extracell_dom1"/>
</dbReference>
<feature type="transmembrane region" description="Helical" evidence="6">
    <location>
        <begin position="208"/>
        <end position="231"/>
    </location>
</feature>
<organism evidence="9 10">
    <name type="scientific">Pseudoalteromonas amylolytica</name>
    <dbReference type="NCBI Taxonomy" id="1859457"/>
    <lineage>
        <taxon>Bacteria</taxon>
        <taxon>Pseudomonadati</taxon>
        <taxon>Pseudomonadota</taxon>
        <taxon>Gammaproteobacteria</taxon>
        <taxon>Alteromonadales</taxon>
        <taxon>Pseudoalteromonadaceae</taxon>
        <taxon>Pseudoalteromonas</taxon>
    </lineage>
</organism>
<dbReference type="PRINTS" id="PR00344">
    <property type="entry name" value="BCTRLSENSOR"/>
</dbReference>
<sequence length="648" mass="74423">MKLRYIILLLLNCFTSFLVMADALELSPSQSEYELKKYGLFFHDYNKQIRSVEQLQTLSHLLKPYEIQKPNPKGYWKWAKVDITNHTQEPTWYVSFGFARLPVLEMYWQSQNGEIISLNESSKFTDRPFKHPQLYIPIEISPKQSKTLYIKYQTFANAPANIRIHSPKNFIQTMQMSVLNNAIIVGIVLAILLIVIVNLFFNRNLTNVFYAIWTSMFLFIVIDMAGFTYQYFWPEVGQFSNMFSIVLMVLVPILHILFVRSFLQLKYHHPTLDKIYIGSLLIYCALVPVALWLQSVFYNLLASSLIIPVFLYTCYWCMKQHAPGIKIFAVSLFNHVLFVNILAILGASFGNIFANFDISTYIKVGYLIEVCLFTVAMAVQHKSVQYQLVYHLQKQVSSLNETVLQEQQVSLQNSEQSKKNELRLFTDLSHELRTPLTVMKIQVESLQHNIVDNVHESYKKLHDKIDELNEFINTLMLVSDSKDLHYGLNIEPIQLEPFIQQVTDSCSRTIDSHHHCFSVHSELNGLSTISMDTKAIKQVIDEAIANALKFGGSSVQIQLSFIETEKNLIVRIENSGEPLTFDAHQLLFEPLFRQEPSRNSTLGGKGMGLAICKKLIDAHHGEITSYNSALGGVTIEFKLPKSFAYEFA</sequence>
<dbReference type="InterPro" id="IPR003661">
    <property type="entry name" value="HisK_dim/P_dom"/>
</dbReference>
<keyword evidence="10" id="KW-1185">Reference proteome</keyword>
<dbReference type="Gene3D" id="1.10.287.130">
    <property type="match status" value="1"/>
</dbReference>
<evidence type="ECO:0000313" key="10">
    <source>
        <dbReference type="Proteomes" id="UP000179786"/>
    </source>
</evidence>
<dbReference type="SMART" id="SM00387">
    <property type="entry name" value="HATPase_c"/>
    <property type="match status" value="1"/>
</dbReference>
<dbReference type="STRING" id="1859457.BET10_02585"/>
<dbReference type="PANTHER" id="PTHR45453">
    <property type="entry name" value="PHOSPHATE REGULON SENSOR PROTEIN PHOR"/>
    <property type="match status" value="1"/>
</dbReference>
<dbReference type="GO" id="GO:0016036">
    <property type="term" value="P:cellular response to phosphate starvation"/>
    <property type="evidence" value="ECO:0007669"/>
    <property type="project" value="TreeGrafter"/>
</dbReference>
<evidence type="ECO:0000256" key="5">
    <source>
        <dbReference type="ARBA" id="ARBA00022777"/>
    </source>
</evidence>
<keyword evidence="6" id="KW-1133">Transmembrane helix</keyword>
<protein>
    <recommendedName>
        <fullName evidence="2">histidine kinase</fullName>
        <ecNumber evidence="2">2.7.13.3</ecNumber>
    </recommendedName>
</protein>
<feature type="transmembrane region" description="Helical" evidence="6">
    <location>
        <begin position="330"/>
        <end position="354"/>
    </location>
</feature>
<dbReference type="GO" id="GO:0005886">
    <property type="term" value="C:plasma membrane"/>
    <property type="evidence" value="ECO:0007669"/>
    <property type="project" value="TreeGrafter"/>
</dbReference>
<evidence type="ECO:0000256" key="6">
    <source>
        <dbReference type="SAM" id="Phobius"/>
    </source>
</evidence>
<dbReference type="EC" id="2.7.13.3" evidence="2"/>
<dbReference type="InterPro" id="IPR003594">
    <property type="entry name" value="HATPase_dom"/>
</dbReference>
<dbReference type="Pfam" id="PF00512">
    <property type="entry name" value="HisKA"/>
    <property type="match status" value="1"/>
</dbReference>
<dbReference type="AlphaFoldDB" id="A0A1S1MYT9"/>
<dbReference type="Pfam" id="PF07696">
    <property type="entry name" value="7TMR-DISMED2"/>
    <property type="match status" value="1"/>
</dbReference>
<dbReference type="InterPro" id="IPR005467">
    <property type="entry name" value="His_kinase_dom"/>
</dbReference>
<proteinExistence type="predicted"/>
<name>A0A1S1MYT9_9GAMM</name>
<dbReference type="SUPFAM" id="SSF55874">
    <property type="entry name" value="ATPase domain of HSP90 chaperone/DNA topoisomerase II/histidine kinase"/>
    <property type="match status" value="1"/>
</dbReference>
<dbReference type="GO" id="GO:0000155">
    <property type="term" value="F:phosphorelay sensor kinase activity"/>
    <property type="evidence" value="ECO:0007669"/>
    <property type="project" value="InterPro"/>
</dbReference>
<dbReference type="SUPFAM" id="SSF47384">
    <property type="entry name" value="Homodimeric domain of signal transducing histidine kinase"/>
    <property type="match status" value="1"/>
</dbReference>
<feature type="domain" description="Histidine kinase" evidence="8">
    <location>
        <begin position="427"/>
        <end position="643"/>
    </location>
</feature>
<keyword evidence="6" id="KW-0472">Membrane</keyword>
<dbReference type="Gene3D" id="2.60.40.2380">
    <property type="match status" value="1"/>
</dbReference>
<dbReference type="Pfam" id="PF02518">
    <property type="entry name" value="HATPase_c"/>
    <property type="match status" value="1"/>
</dbReference>